<dbReference type="Gene3D" id="3.40.50.12500">
    <property type="match status" value="1"/>
</dbReference>
<evidence type="ECO:0000313" key="3">
    <source>
        <dbReference type="Proteomes" id="UP001343492"/>
    </source>
</evidence>
<dbReference type="PANTHER" id="PTHR28047:SF5">
    <property type="entry name" value="PROTEIN DCG1"/>
    <property type="match status" value="1"/>
</dbReference>
<dbReference type="SUPFAM" id="SSF53681">
    <property type="entry name" value="Aspartate/glutamate racemase"/>
    <property type="match status" value="1"/>
</dbReference>
<dbReference type="Pfam" id="PF01177">
    <property type="entry name" value="Asp_Glu_race"/>
    <property type="match status" value="1"/>
</dbReference>
<dbReference type="InterPro" id="IPR053714">
    <property type="entry name" value="Iso_Racemase_Enz_sf"/>
</dbReference>
<dbReference type="InterPro" id="IPR052186">
    <property type="entry name" value="Hydantoin_racemase-like"/>
</dbReference>
<dbReference type="InterPro" id="IPR001920">
    <property type="entry name" value="Asp/Glu_race"/>
</dbReference>
<dbReference type="PANTHER" id="PTHR28047">
    <property type="entry name" value="PROTEIN DCG1"/>
    <property type="match status" value="1"/>
</dbReference>
<reference evidence="2 3" key="1">
    <citation type="submission" date="2024-01" db="EMBL/GenBank/DDBJ databases">
        <title>The genome sequence of Erythrobacteraceae sp. strain 1XM1-14.</title>
        <authorList>
            <person name="Liu Y."/>
        </authorList>
    </citation>
    <scope>NUCLEOTIDE SEQUENCE [LARGE SCALE GENOMIC DNA]</scope>
    <source>
        <strain evidence="2 3">1XM1-14</strain>
    </source>
</reference>
<evidence type="ECO:0000313" key="2">
    <source>
        <dbReference type="EMBL" id="MEE1876954.1"/>
    </source>
</evidence>
<comment type="caution">
    <text evidence="2">The sequence shown here is derived from an EMBL/GenBank/DDBJ whole genome shotgun (WGS) entry which is preliminary data.</text>
</comment>
<protein>
    <submittedName>
        <fullName evidence="2">Aspartate/glutamate racemase family protein</fullName>
    </submittedName>
</protein>
<evidence type="ECO:0000256" key="1">
    <source>
        <dbReference type="ARBA" id="ARBA00038414"/>
    </source>
</evidence>
<proteinExistence type="inferred from homology"/>
<dbReference type="InterPro" id="IPR015942">
    <property type="entry name" value="Asp/Glu/hydantoin_racemase"/>
</dbReference>
<keyword evidence="3" id="KW-1185">Reference proteome</keyword>
<organism evidence="2 3">
    <name type="scientific">Altererythrobacter litoralis</name>
    <dbReference type="NCBI Taxonomy" id="3113904"/>
    <lineage>
        <taxon>Bacteria</taxon>
        <taxon>Pseudomonadati</taxon>
        <taxon>Pseudomonadota</taxon>
        <taxon>Alphaproteobacteria</taxon>
        <taxon>Sphingomonadales</taxon>
        <taxon>Erythrobacteraceae</taxon>
        <taxon>Altererythrobacter</taxon>
    </lineage>
</organism>
<sequence>MGSKGVAAIVAEREEADLGDMNRIKVIVPIPMDEAGVANRAEQLPEHFVRPDFKPEFEAVRWGAALGDSYHDTMLMDWTVFQAGITAEEEGYAGVLIDTVSDSGMRALRSALSIPVVGPGEASFAMAMMLGKKFTVLTMWPEWFPLYEKTLTEYGWWDRVASLRSIDTRPDVTELLEGKEEVVFGKLKAEAEKAMEEDGADVIVLGSTTMHQSAAYLDSQLPIPVLNPGQVAYKLLETQIELGLTHSKKAFPAPEVPKQADIRKGWY</sequence>
<accession>A0ABU7GCY6</accession>
<gene>
    <name evidence="2" type="ORF">VRS74_04560</name>
</gene>
<dbReference type="EMBL" id="JAZDQV010000003">
    <property type="protein sequence ID" value="MEE1876954.1"/>
    <property type="molecule type" value="Genomic_DNA"/>
</dbReference>
<dbReference type="RefSeq" id="WP_354144057.1">
    <property type="nucleotide sequence ID" value="NZ_JAZDQV010000003.1"/>
</dbReference>
<name>A0ABU7GCY6_9SPHN</name>
<comment type="similarity">
    <text evidence="1">Belongs to the HyuE racemase family.</text>
</comment>
<dbReference type="Proteomes" id="UP001343492">
    <property type="component" value="Unassembled WGS sequence"/>
</dbReference>